<dbReference type="GO" id="GO:0006508">
    <property type="term" value="P:proteolysis"/>
    <property type="evidence" value="ECO:0007669"/>
    <property type="project" value="UniProtKB-KW"/>
</dbReference>
<dbReference type="InterPro" id="IPR029058">
    <property type="entry name" value="AB_hydrolase_fold"/>
</dbReference>
<dbReference type="EC" id="3.4.21.-" evidence="7"/>
<dbReference type="FunFam" id="3.40.50.1820:FF:000005">
    <property type="entry name" value="Prolyl endopeptidase"/>
    <property type="match status" value="1"/>
</dbReference>
<dbReference type="Gene3D" id="2.130.10.120">
    <property type="entry name" value="Prolyl oligopeptidase, N-terminal domain"/>
    <property type="match status" value="1"/>
</dbReference>
<evidence type="ECO:0000256" key="4">
    <source>
        <dbReference type="ARBA" id="ARBA00022801"/>
    </source>
</evidence>
<dbReference type="AlphaFoldDB" id="A0A2N9GDT3"/>
<sequence>MTTKPPMAKKVAHTMELFGDVRVDNYYWLRDDTRSSPEVLSYLQQENAYTQSLMSTTKKFEDEVYAEIRGRIKEDDVSAPVRRGPYYYYSRTLKGKEYVQHCRRLLPNADAPPSVHDTMPTGPDAPQEHIILDENLKAQSHDYYRIGAFKVSPNNKLVAYAEDTKGDEIYTVYVIDAETGASVDKPLVAVTAYLQWAGDGNLVYITMDEILRPHKAWLHKLGTEQSSDTCLYHEKDDTFSLDLQGSESKKFLFVASESKNTRFNFYLDVSNPEDGLKVVTPRVDGIDTFVSHRGDHFFIQRRSDEFFNSELVACPLHDTSATTLLLPHRESVKIQDIQLFNDHLVVYEREKGLPNVTIYGLPDVGEPLKSLQGGHTVDFIDPIYSVQSSESQFNSSILRFYYSSMKTPPSVYDYDMKTGISVLKKIETVLGGFNASNYVTERKWANAPDGTQIPLSIVYHKDLVKLDGSDPLLLYGYGSYEACIDPSFKASLLSLLDRGFIYVIAHIRGGGEMGRQWYENGKLLKKKNTFSDFIACAEYLIENKYCSKEKLCIDGRSAGGLLIGAVLNMRPDLFKAAVAGVPFVDVLTTMLDPTIPLTTSEWEEWGDPRKEEFYFYMKSYSPVDNVKEQNYPDILVTAGLNDPRVLYSEPAKFVAKLRDLKTDDNLLLFKCELGAGHFSKSGRFEKLQEDAFIYAFIMKALNMIPDLGSEQK</sequence>
<dbReference type="GO" id="GO:0005829">
    <property type="term" value="C:cytosol"/>
    <property type="evidence" value="ECO:0007669"/>
    <property type="project" value="TreeGrafter"/>
</dbReference>
<dbReference type="EMBL" id="OIVN01001791">
    <property type="protein sequence ID" value="SPC97713.1"/>
    <property type="molecule type" value="Genomic_DNA"/>
</dbReference>
<evidence type="ECO:0000256" key="3">
    <source>
        <dbReference type="ARBA" id="ARBA00022670"/>
    </source>
</evidence>
<dbReference type="PRINTS" id="PR00862">
    <property type="entry name" value="PROLIGOPTASE"/>
</dbReference>
<feature type="domain" description="Peptidase S9 prolyl oligopeptidase catalytic" evidence="8">
    <location>
        <begin position="487"/>
        <end position="702"/>
    </location>
</feature>
<evidence type="ECO:0000259" key="9">
    <source>
        <dbReference type="Pfam" id="PF02897"/>
    </source>
</evidence>
<comment type="function">
    <text evidence="6">Serine peptidase whose precise substrate specificity remains unclear. Does not cleave peptides after a arginine or lysine residue. Regulates trans-Golgi network morphology and sorting by regulating the membrane binding of the AP-1 complex. May play a role in the regulation of synaptic vesicle exocytosis.</text>
</comment>
<name>A0A2N9GDT3_FAGSY</name>
<evidence type="ECO:0000256" key="1">
    <source>
        <dbReference type="ARBA" id="ARBA00001070"/>
    </source>
</evidence>
<evidence type="ECO:0000259" key="8">
    <source>
        <dbReference type="Pfam" id="PF00326"/>
    </source>
</evidence>
<evidence type="ECO:0000313" key="10">
    <source>
        <dbReference type="EMBL" id="SPC97713.1"/>
    </source>
</evidence>
<protein>
    <recommendedName>
        <fullName evidence="7">Prolyl endopeptidase</fullName>
        <ecNumber evidence="7">3.4.21.-</ecNumber>
    </recommendedName>
</protein>
<gene>
    <name evidence="10" type="ORF">FSB_LOCUS25595</name>
</gene>
<keyword evidence="4 7" id="KW-0378">Hydrolase</keyword>
<dbReference type="InterPro" id="IPR002470">
    <property type="entry name" value="Peptidase_S9A"/>
</dbReference>
<dbReference type="GO" id="GO:0004252">
    <property type="term" value="F:serine-type endopeptidase activity"/>
    <property type="evidence" value="ECO:0007669"/>
    <property type="project" value="UniProtKB-UniRule"/>
</dbReference>
<evidence type="ECO:0000256" key="2">
    <source>
        <dbReference type="ARBA" id="ARBA00005228"/>
    </source>
</evidence>
<evidence type="ECO:0000256" key="6">
    <source>
        <dbReference type="ARBA" id="ARBA00045448"/>
    </source>
</evidence>
<evidence type="ECO:0000256" key="7">
    <source>
        <dbReference type="RuleBase" id="RU368024"/>
    </source>
</evidence>
<reference evidence="10" key="1">
    <citation type="submission" date="2018-02" db="EMBL/GenBank/DDBJ databases">
        <authorList>
            <person name="Cohen D.B."/>
            <person name="Kent A.D."/>
        </authorList>
    </citation>
    <scope>NUCLEOTIDE SEQUENCE</scope>
</reference>
<organism evidence="10">
    <name type="scientific">Fagus sylvatica</name>
    <name type="common">Beechnut</name>
    <dbReference type="NCBI Taxonomy" id="28930"/>
    <lineage>
        <taxon>Eukaryota</taxon>
        <taxon>Viridiplantae</taxon>
        <taxon>Streptophyta</taxon>
        <taxon>Embryophyta</taxon>
        <taxon>Tracheophyta</taxon>
        <taxon>Spermatophyta</taxon>
        <taxon>Magnoliopsida</taxon>
        <taxon>eudicotyledons</taxon>
        <taxon>Gunneridae</taxon>
        <taxon>Pentapetalae</taxon>
        <taxon>rosids</taxon>
        <taxon>fabids</taxon>
        <taxon>Fagales</taxon>
        <taxon>Fagaceae</taxon>
        <taxon>Fagus</taxon>
    </lineage>
</organism>
<evidence type="ECO:0000256" key="5">
    <source>
        <dbReference type="ARBA" id="ARBA00022825"/>
    </source>
</evidence>
<accession>A0A2N9GDT3</accession>
<dbReference type="Pfam" id="PF00326">
    <property type="entry name" value="Peptidase_S9"/>
    <property type="match status" value="1"/>
</dbReference>
<dbReference type="SUPFAM" id="SSF53474">
    <property type="entry name" value="alpha/beta-Hydrolases"/>
    <property type="match status" value="1"/>
</dbReference>
<dbReference type="InterPro" id="IPR051543">
    <property type="entry name" value="Serine_Peptidase_S9A"/>
</dbReference>
<keyword evidence="5 7" id="KW-0720">Serine protease</keyword>
<dbReference type="Gene3D" id="3.40.50.1820">
    <property type="entry name" value="alpha/beta hydrolase"/>
    <property type="match status" value="1"/>
</dbReference>
<dbReference type="Pfam" id="PF02897">
    <property type="entry name" value="Peptidase_S9_N"/>
    <property type="match status" value="1"/>
</dbReference>
<dbReference type="InterPro" id="IPR023302">
    <property type="entry name" value="Pept_S9A_N"/>
</dbReference>
<dbReference type="SUPFAM" id="SSF50993">
    <property type="entry name" value="Peptidase/esterase 'gauge' domain"/>
    <property type="match status" value="1"/>
</dbReference>
<comment type="catalytic activity">
    <reaction evidence="1">
        <text>Hydrolysis of Pro-|-Xaa &gt;&gt; Ala-|-Xaa in oligopeptides.</text>
        <dbReference type="EC" id="3.4.21.26"/>
    </reaction>
</comment>
<dbReference type="PANTHER" id="PTHR11757">
    <property type="entry name" value="PROTEASE FAMILY S9A OLIGOPEPTIDASE"/>
    <property type="match status" value="1"/>
</dbReference>
<comment type="similarity">
    <text evidence="2 7">Belongs to the peptidase S9A family.</text>
</comment>
<dbReference type="PANTHER" id="PTHR11757:SF19">
    <property type="entry name" value="PROLYL ENDOPEPTIDASE-LIKE"/>
    <property type="match status" value="1"/>
</dbReference>
<dbReference type="InterPro" id="IPR001375">
    <property type="entry name" value="Peptidase_S9_cat"/>
</dbReference>
<keyword evidence="3 7" id="KW-0645">Protease</keyword>
<proteinExistence type="inferred from homology"/>
<feature type="domain" description="Peptidase S9A N-terminal" evidence="9">
    <location>
        <begin position="5"/>
        <end position="424"/>
    </location>
</feature>